<dbReference type="AlphaFoldDB" id="A0A3N0Z3D1"/>
<dbReference type="EMBL" id="RJVU01015056">
    <property type="protein sequence ID" value="ROL52753.1"/>
    <property type="molecule type" value="Genomic_DNA"/>
</dbReference>
<sequence>MNPDQPGPIKESAETLQTCWAHSSTITSSDPSPSPVHVASSMVTPAFRNIVGSSEWNEQALLTTYRHGSIQRCVFNSLSMWIIYVGLEKFIQHSIYVAQRMQNCLEENPTLQSSLQHRQPEGTHCRTKTHAVKLMMHRVGCLDEEAFTSLVLEESTTGVHPRVPLAHETSACAFVDNP</sequence>
<gene>
    <name evidence="1" type="ORF">DPX16_21179</name>
</gene>
<comment type="caution">
    <text evidence="1">The sequence shown here is derived from an EMBL/GenBank/DDBJ whole genome shotgun (WGS) entry which is preliminary data.</text>
</comment>
<name>A0A3N0Z3D1_ANAGA</name>
<reference evidence="1 2" key="1">
    <citation type="submission" date="2018-10" db="EMBL/GenBank/DDBJ databases">
        <title>Genome assembly for a Yunnan-Guizhou Plateau 3E fish, Anabarilius grahami (Regan), and its evolutionary and genetic applications.</title>
        <authorList>
            <person name="Jiang W."/>
        </authorList>
    </citation>
    <scope>NUCLEOTIDE SEQUENCE [LARGE SCALE GENOMIC DNA]</scope>
    <source>
        <strain evidence="1">AG-KIZ</strain>
        <tissue evidence="1">Muscle</tissue>
    </source>
</reference>
<evidence type="ECO:0000313" key="1">
    <source>
        <dbReference type="EMBL" id="ROL52753.1"/>
    </source>
</evidence>
<accession>A0A3N0Z3D1</accession>
<keyword evidence="2" id="KW-1185">Reference proteome</keyword>
<protein>
    <submittedName>
        <fullName evidence="1">Uncharacterized protein</fullName>
    </submittedName>
</protein>
<organism evidence="1 2">
    <name type="scientific">Anabarilius grahami</name>
    <name type="common">Kanglang fish</name>
    <name type="synonym">Barilius grahami</name>
    <dbReference type="NCBI Taxonomy" id="495550"/>
    <lineage>
        <taxon>Eukaryota</taxon>
        <taxon>Metazoa</taxon>
        <taxon>Chordata</taxon>
        <taxon>Craniata</taxon>
        <taxon>Vertebrata</taxon>
        <taxon>Euteleostomi</taxon>
        <taxon>Actinopterygii</taxon>
        <taxon>Neopterygii</taxon>
        <taxon>Teleostei</taxon>
        <taxon>Ostariophysi</taxon>
        <taxon>Cypriniformes</taxon>
        <taxon>Xenocyprididae</taxon>
        <taxon>Xenocypridinae</taxon>
        <taxon>Xenocypridinae incertae sedis</taxon>
        <taxon>Anabarilius</taxon>
    </lineage>
</organism>
<dbReference type="Proteomes" id="UP000281406">
    <property type="component" value="Unassembled WGS sequence"/>
</dbReference>
<proteinExistence type="predicted"/>
<evidence type="ECO:0000313" key="2">
    <source>
        <dbReference type="Proteomes" id="UP000281406"/>
    </source>
</evidence>